<dbReference type="STRING" id="589385.SAMN05421504_113175"/>
<keyword evidence="1" id="KW-1133">Transmembrane helix</keyword>
<accession>A0A1H3SER5</accession>
<dbReference type="EMBL" id="FNON01000013">
    <property type="protein sequence ID" value="SDZ36482.1"/>
    <property type="molecule type" value="Genomic_DNA"/>
</dbReference>
<reference evidence="2 3" key="1">
    <citation type="submission" date="2016-10" db="EMBL/GenBank/DDBJ databases">
        <authorList>
            <person name="de Groot N.N."/>
        </authorList>
    </citation>
    <scope>NUCLEOTIDE SEQUENCE [LARGE SCALE GENOMIC DNA]</scope>
    <source>
        <strain evidence="2 3">CPCC 202699</strain>
    </source>
</reference>
<name>A0A1H3SER5_9PSEU</name>
<feature type="transmembrane region" description="Helical" evidence="1">
    <location>
        <begin position="207"/>
        <end position="231"/>
    </location>
</feature>
<feature type="transmembrane region" description="Helical" evidence="1">
    <location>
        <begin position="619"/>
        <end position="641"/>
    </location>
</feature>
<dbReference type="OrthoDB" id="4239884at2"/>
<feature type="transmembrane region" description="Helical" evidence="1">
    <location>
        <begin position="393"/>
        <end position="412"/>
    </location>
</feature>
<proteinExistence type="predicted"/>
<feature type="transmembrane region" description="Helical" evidence="1">
    <location>
        <begin position="493"/>
        <end position="522"/>
    </location>
</feature>
<evidence type="ECO:0000256" key="1">
    <source>
        <dbReference type="SAM" id="Phobius"/>
    </source>
</evidence>
<protein>
    <submittedName>
        <fullName evidence="2">Peptidase family M48</fullName>
    </submittedName>
</protein>
<keyword evidence="1" id="KW-0472">Membrane</keyword>
<feature type="transmembrane region" description="Helical" evidence="1">
    <location>
        <begin position="330"/>
        <end position="355"/>
    </location>
</feature>
<feature type="transmembrane region" description="Helical" evidence="1">
    <location>
        <begin position="243"/>
        <end position="262"/>
    </location>
</feature>
<feature type="transmembrane region" description="Helical" evidence="1">
    <location>
        <begin position="461"/>
        <end position="481"/>
    </location>
</feature>
<keyword evidence="3" id="KW-1185">Reference proteome</keyword>
<dbReference type="Proteomes" id="UP000199515">
    <property type="component" value="Unassembled WGS sequence"/>
</dbReference>
<evidence type="ECO:0000313" key="3">
    <source>
        <dbReference type="Proteomes" id="UP000199515"/>
    </source>
</evidence>
<evidence type="ECO:0000313" key="2">
    <source>
        <dbReference type="EMBL" id="SDZ36482.1"/>
    </source>
</evidence>
<feature type="transmembrane region" description="Helical" evidence="1">
    <location>
        <begin position="564"/>
        <end position="583"/>
    </location>
</feature>
<gene>
    <name evidence="2" type="ORF">SAMN05421504_113175</name>
</gene>
<dbReference type="RefSeq" id="WP_091299097.1">
    <property type="nucleotide sequence ID" value="NZ_FNON01000013.1"/>
</dbReference>
<organism evidence="2 3">
    <name type="scientific">Amycolatopsis xylanica</name>
    <dbReference type="NCBI Taxonomy" id="589385"/>
    <lineage>
        <taxon>Bacteria</taxon>
        <taxon>Bacillati</taxon>
        <taxon>Actinomycetota</taxon>
        <taxon>Actinomycetes</taxon>
        <taxon>Pseudonocardiales</taxon>
        <taxon>Pseudonocardiaceae</taxon>
        <taxon>Amycolatopsis</taxon>
    </lineage>
</organism>
<dbReference type="AlphaFoldDB" id="A0A1H3SER5"/>
<keyword evidence="1" id="KW-0812">Transmembrane</keyword>
<feature type="transmembrane region" description="Helical" evidence="1">
    <location>
        <begin position="432"/>
        <end position="454"/>
    </location>
</feature>
<feature type="transmembrane region" description="Helical" evidence="1">
    <location>
        <begin position="89"/>
        <end position="109"/>
    </location>
</feature>
<sequence length="679" mass="72006">MTTTDVRVETAPSAGRGRYALLIVVLLLAGVLVGSLLHSQFLGRSWVEAIQACGKTRPLATAADTPAQSLEKSQQWLDCVTPVERRRGLVSLSGALLVLLLALGLTQLLPRRLFRRAGPVSVAPAVWQERAENAVRSMRRRVAAPQVVFGSLALREAFTIRFLRWTRMVLPPGIVTVPPDQADAIVRHESAHVAAGDVGLVWLTRGVWWALPPVLALPLLTTEALVLFAGNTHTLWESFWAEYVGRAALVLVLTALVSTSVLRSREHEADLRSVREVPSAPLRALLSRATTAARAPWWRRANAIHPPPSQRVAVLDAGELPGQTRVLDGVVYGALAAMAAQTTTLVALPTLLGSAENSQSYALPLSCLLAGALTAAGWGTALWRFALGTQRSALRWAGVTLGLPVGVALGFLTDFSRTGTTDLGPFGDWPQVVALAVAMAGAACVSLALASLWATTAPRRIWVLAAVLNTALFTGAWWIGMTSGALIIAAQNWFYGVAIAGMSANWQLPVAIGLVVVCGLAWHWNSGRLTLLAVSATATAAALLGRWLLPEHANFADPKALDRLDWWVAVGAATACLLALAALNGRTGLGQALAAAPTAALLTTAGCLLMRNRSRDLDLVSYLVSVPSLFTLVLLCVAVPITLLPGGWPRTRAWHSPALALVAASGITTVVMRIGHTIT</sequence>
<feature type="transmembrane region" description="Helical" evidence="1">
    <location>
        <begin position="653"/>
        <end position="674"/>
    </location>
</feature>
<feature type="transmembrane region" description="Helical" evidence="1">
    <location>
        <begin position="361"/>
        <end position="381"/>
    </location>
</feature>
<feature type="transmembrane region" description="Helical" evidence="1">
    <location>
        <begin position="19"/>
        <end position="37"/>
    </location>
</feature>
<feature type="transmembrane region" description="Helical" evidence="1">
    <location>
        <begin position="529"/>
        <end position="549"/>
    </location>
</feature>